<dbReference type="PANTHER" id="PTHR10877">
    <property type="entry name" value="POLYCYSTIN FAMILY MEMBER"/>
    <property type="match status" value="1"/>
</dbReference>
<evidence type="ECO:0000256" key="6">
    <source>
        <dbReference type="ARBA" id="ARBA00023136"/>
    </source>
</evidence>
<dbReference type="InterPro" id="IPR013122">
    <property type="entry name" value="PKD1_2_channel"/>
</dbReference>
<proteinExistence type="inferred from homology"/>
<comment type="similarity">
    <text evidence="2">Belongs to the polycystin family.</text>
</comment>
<dbReference type="InterPro" id="IPR051223">
    <property type="entry name" value="Polycystin"/>
</dbReference>
<evidence type="ECO:0000256" key="3">
    <source>
        <dbReference type="ARBA" id="ARBA00022692"/>
    </source>
</evidence>
<dbReference type="PANTHER" id="PTHR10877:SF194">
    <property type="entry name" value="LOCATION OF VULVA DEFECTIVE 1"/>
    <property type="match status" value="1"/>
</dbReference>
<evidence type="ECO:0000256" key="9">
    <source>
        <dbReference type="SAM" id="Phobius"/>
    </source>
</evidence>
<dbReference type="InterPro" id="IPR001024">
    <property type="entry name" value="PLAT/LH2_dom"/>
</dbReference>
<gene>
    <name evidence="11" type="ORF">TcWFU_009189</name>
</gene>
<evidence type="ECO:0000256" key="2">
    <source>
        <dbReference type="ARBA" id="ARBA00007200"/>
    </source>
</evidence>
<dbReference type="Pfam" id="PF08016">
    <property type="entry name" value="PKD_channel"/>
    <property type="match status" value="1"/>
</dbReference>
<dbReference type="InterPro" id="IPR046791">
    <property type="entry name" value="Polycystin_dom"/>
</dbReference>
<evidence type="ECO:0000256" key="5">
    <source>
        <dbReference type="ARBA" id="ARBA00022989"/>
    </source>
</evidence>
<dbReference type="PRINTS" id="PR01433">
    <property type="entry name" value="POLYCYSTIN2"/>
</dbReference>
<keyword evidence="7" id="KW-0325">Glycoprotein</keyword>
<sequence>MCFRPLGELKFLRLWHDNAGKGEGASWYCDFVSIIDLQTKMKYNFIVEKWLAVEEGDGLIERVIPVASTLDRLRLHYVFSQKVKGDASDKHLWASVFTRPAYSNFTRVERVACCLLVLFLTMVSSCMFYKNEGPAVANFEFTIGPFALTPYVAYTGAVTCLITFVPVTLIVMLFRNSELRASHLTLLRGVVEDHLDEELNYDTCEIVEGHAPTNPDKILPAYSPIDDMKGEQPPPYSECDEPFNKKLEEKELGMKKSKKFSLPWQTRILAWFLLIGAIVASVVFTTFYGISFGDAACKQWLSSLFVSFFIDLCLTQPVKVVLFAIFFAVICKSKMDTGHFNFAEEDEALMDTLGRRYRLNFGEEYMHEEILRGKIESYVIRPPDQEALERARIHRQKQRQMYDILRELLFFFTFFTLLVIVSNGFRDPMAMRLRESLASLFFNGDDFEKIWDWFESTLLPNLRASAWYNGAPPLGQRGFIGDRKNRIMGYATLRQVRVREDSCTVKEVMKPLFNECFGQYHLWDQDEKDYQPGWIPTQLAHDDLPLEYRYTRATERDGFFTKGQLGFYSGGGYVHELRGSSSQLIDEMQSLREQGWIDHRTRAVIVEMTTFNPGSHLFGITVIRFELPGTGGVIPSFRIEPANLLSFSISGVKAFELACQILFAIALLILLVKEIRNLYRQRLHYFSTFQAWAQMSIIFCSFGAIAIYVYITIEVKKLTLEFYRSNGNGYANFQMVANWNEILSYLVALITFVAILMLMHILRFNKNIGLLGSVLKYANRDMKYFFVVFAIIFFSFVVTFYLLFFDTMAAYSTMISSMETSFQIVLGKFDVKGMYEREPILGPIVFAAFSLFIIFIMLSMFVAILTDSFEVVRRDPTLQSHDHEMVQFMVASFILWSGLDKFKWTKSFLDAYSLGITEQLYKDDEEQECEKIIAEFNEVADRFIGYVKRSEFVGLRDT</sequence>
<dbReference type="Pfam" id="PF20519">
    <property type="entry name" value="Polycystin_dom"/>
    <property type="match status" value="1"/>
</dbReference>
<dbReference type="Gene3D" id="2.60.60.20">
    <property type="entry name" value="PLAT/LH2 domain"/>
    <property type="match status" value="1"/>
</dbReference>
<keyword evidence="6 9" id="KW-0472">Membrane</keyword>
<dbReference type="InterPro" id="IPR003915">
    <property type="entry name" value="PKD_2"/>
</dbReference>
<comment type="caution">
    <text evidence="8">Lacks conserved residue(s) required for the propagation of feature annotation.</text>
</comment>
<feature type="transmembrane region" description="Helical" evidence="9">
    <location>
        <begin position="404"/>
        <end position="425"/>
    </location>
</feature>
<evidence type="ECO:0000256" key="1">
    <source>
        <dbReference type="ARBA" id="ARBA00004141"/>
    </source>
</evidence>
<evidence type="ECO:0000256" key="4">
    <source>
        <dbReference type="ARBA" id="ARBA00022729"/>
    </source>
</evidence>
<feature type="transmembrane region" description="Helical" evidence="9">
    <location>
        <begin position="841"/>
        <end position="865"/>
    </location>
</feature>
<protein>
    <submittedName>
        <fullName evidence="11">Polycystic kidney disease protein 1-like 2</fullName>
    </submittedName>
</protein>
<dbReference type="SUPFAM" id="SSF49723">
    <property type="entry name" value="Lipase/lipooxygenase domain (PLAT/LH2 domain)"/>
    <property type="match status" value="1"/>
</dbReference>
<dbReference type="EMBL" id="JAKROA010000006">
    <property type="protein sequence ID" value="KAL5106420.1"/>
    <property type="molecule type" value="Genomic_DNA"/>
</dbReference>
<keyword evidence="5 9" id="KW-1133">Transmembrane helix</keyword>
<feature type="transmembrane region" description="Helical" evidence="9">
    <location>
        <begin position="654"/>
        <end position="672"/>
    </location>
</feature>
<feature type="transmembrane region" description="Helical" evidence="9">
    <location>
        <begin position="692"/>
        <end position="713"/>
    </location>
</feature>
<evidence type="ECO:0000313" key="12">
    <source>
        <dbReference type="Proteomes" id="UP001651158"/>
    </source>
</evidence>
<reference evidence="11 12" key="1">
    <citation type="journal article" date="2022" name="Front. Cell. Infect. Microbiol.">
        <title>The Genomes of Two Strains of Taenia crassiceps the Animal Model for the Study of Human Cysticercosis.</title>
        <authorList>
            <person name="Bobes R.J."/>
            <person name="Estrada K."/>
            <person name="Rios-Valencia D.G."/>
            <person name="Calderon-Gallegos A."/>
            <person name="de la Torre P."/>
            <person name="Carrero J.C."/>
            <person name="Sanchez-Flores A."/>
            <person name="Laclette J.P."/>
        </authorList>
    </citation>
    <scope>NUCLEOTIDE SEQUENCE [LARGE SCALE GENOMIC DNA]</scope>
    <source>
        <strain evidence="11">WFUcys</strain>
    </source>
</reference>
<evidence type="ECO:0000256" key="8">
    <source>
        <dbReference type="PROSITE-ProRule" id="PRU00152"/>
    </source>
</evidence>
<feature type="transmembrane region" description="Helical" evidence="9">
    <location>
        <begin position="304"/>
        <end position="330"/>
    </location>
</feature>
<organism evidence="11 12">
    <name type="scientific">Taenia crassiceps</name>
    <dbReference type="NCBI Taxonomy" id="6207"/>
    <lineage>
        <taxon>Eukaryota</taxon>
        <taxon>Metazoa</taxon>
        <taxon>Spiralia</taxon>
        <taxon>Lophotrochozoa</taxon>
        <taxon>Platyhelminthes</taxon>
        <taxon>Cestoda</taxon>
        <taxon>Eucestoda</taxon>
        <taxon>Cyclophyllidea</taxon>
        <taxon>Taeniidae</taxon>
        <taxon>Taenia</taxon>
    </lineage>
</organism>
<feature type="transmembrane region" description="Helical" evidence="9">
    <location>
        <begin position="151"/>
        <end position="174"/>
    </location>
</feature>
<feature type="transmembrane region" description="Helical" evidence="9">
    <location>
        <begin position="268"/>
        <end position="292"/>
    </location>
</feature>
<dbReference type="PROSITE" id="PS50095">
    <property type="entry name" value="PLAT"/>
    <property type="match status" value="1"/>
</dbReference>
<accession>A0ABR4QAE7</accession>
<feature type="transmembrane region" description="Helical" evidence="9">
    <location>
        <begin position="111"/>
        <end position="131"/>
    </location>
</feature>
<keyword evidence="4" id="KW-0732">Signal</keyword>
<name>A0ABR4QAE7_9CEST</name>
<feature type="transmembrane region" description="Helical" evidence="9">
    <location>
        <begin position="742"/>
        <end position="763"/>
    </location>
</feature>
<keyword evidence="12" id="KW-1185">Reference proteome</keyword>
<evidence type="ECO:0000259" key="10">
    <source>
        <dbReference type="PROSITE" id="PS50095"/>
    </source>
</evidence>
<keyword evidence="3 9" id="KW-0812">Transmembrane</keyword>
<comment type="subcellular location">
    <subcellularLocation>
        <location evidence="1">Membrane</location>
        <topology evidence="1">Multi-pass membrane protein</topology>
    </subcellularLocation>
</comment>
<dbReference type="Gene3D" id="1.10.287.70">
    <property type="match status" value="1"/>
</dbReference>
<evidence type="ECO:0000256" key="7">
    <source>
        <dbReference type="ARBA" id="ARBA00023180"/>
    </source>
</evidence>
<feature type="domain" description="PLAT" evidence="10">
    <location>
        <begin position="1"/>
        <end position="65"/>
    </location>
</feature>
<dbReference type="Pfam" id="PF01477">
    <property type="entry name" value="PLAT"/>
    <property type="match status" value="1"/>
</dbReference>
<dbReference type="InterPro" id="IPR036392">
    <property type="entry name" value="PLAT/LH2_dom_sf"/>
</dbReference>
<comment type="caution">
    <text evidence="11">The sequence shown here is derived from an EMBL/GenBank/DDBJ whole genome shotgun (WGS) entry which is preliminary data.</text>
</comment>
<dbReference type="Proteomes" id="UP001651158">
    <property type="component" value="Unassembled WGS sequence"/>
</dbReference>
<feature type="transmembrane region" description="Helical" evidence="9">
    <location>
        <begin position="784"/>
        <end position="804"/>
    </location>
</feature>
<evidence type="ECO:0000313" key="11">
    <source>
        <dbReference type="EMBL" id="KAL5106420.1"/>
    </source>
</evidence>